<gene>
    <name evidence="2" type="ORF">AVDCRST_MAG46-3350</name>
</gene>
<dbReference type="InterPro" id="IPR010430">
    <property type="entry name" value="DUF1028"/>
</dbReference>
<evidence type="ECO:0000313" key="2">
    <source>
        <dbReference type="EMBL" id="CAA9361923.1"/>
    </source>
</evidence>
<dbReference type="EMBL" id="CADCUD010000237">
    <property type="protein sequence ID" value="CAA9361923.1"/>
    <property type="molecule type" value="Genomic_DNA"/>
</dbReference>
<reference evidence="2" key="1">
    <citation type="submission" date="2020-02" db="EMBL/GenBank/DDBJ databases">
        <authorList>
            <person name="Meier V. D."/>
        </authorList>
    </citation>
    <scope>NUCLEOTIDE SEQUENCE</scope>
    <source>
        <strain evidence="2">AVDCRST_MAG46</strain>
    </source>
</reference>
<dbReference type="AlphaFoldDB" id="A0A6J4MKK8"/>
<feature type="region of interest" description="Disordered" evidence="1">
    <location>
        <begin position="1"/>
        <end position="28"/>
    </location>
</feature>
<proteinExistence type="predicted"/>
<organism evidence="2">
    <name type="scientific">uncultured Nocardioidaceae bacterium</name>
    <dbReference type="NCBI Taxonomy" id="253824"/>
    <lineage>
        <taxon>Bacteria</taxon>
        <taxon>Bacillati</taxon>
        <taxon>Actinomycetota</taxon>
        <taxon>Actinomycetes</taxon>
        <taxon>Propionibacteriales</taxon>
        <taxon>Nocardioidaceae</taxon>
        <taxon>environmental samples</taxon>
    </lineage>
</organism>
<sequence length="316" mass="33575">MLKVEDGTAPGGQGKPTGRRRRRQRASTRWRRADAVDTFYGAAMTFSIVVRDADAATWGVAVASKFLAVGAFVPAAAPGAGALATQADVNLAYRPAGLDLLAQGTDAKAVVGALVETDERASHRQLGVVDVNGGAAAWTGPDCIGWAGHRTDFGVSVQGNCLIGPEVVGEMLRSWREADPGSHVGDRLVAALVAGDAAGGDARGRQSAAVFVVRERGGFMETTDVVVDLRVDDHPAPTTELSRLMGLQHLYLERPGPSELLPLDEDLRTRCDELARAAGQPDLDTWVGVNNYEMRVTQTGIDRAVLELLEDAARRR</sequence>
<accession>A0A6J4MKK8</accession>
<dbReference type="PANTHER" id="PTHR39328:SF1">
    <property type="entry name" value="BLL2871 PROTEIN"/>
    <property type="match status" value="1"/>
</dbReference>
<dbReference type="Pfam" id="PF06267">
    <property type="entry name" value="DUF1028"/>
    <property type="match status" value="1"/>
</dbReference>
<dbReference type="SUPFAM" id="SSF56235">
    <property type="entry name" value="N-terminal nucleophile aminohydrolases (Ntn hydrolases)"/>
    <property type="match status" value="1"/>
</dbReference>
<dbReference type="PANTHER" id="PTHR39328">
    <property type="entry name" value="BLL2871 PROTEIN"/>
    <property type="match status" value="1"/>
</dbReference>
<dbReference type="InterPro" id="IPR029055">
    <property type="entry name" value="Ntn_hydrolases_N"/>
</dbReference>
<dbReference type="Gene3D" id="3.60.20.10">
    <property type="entry name" value="Glutamine Phosphoribosylpyrophosphate, subunit 1, domain 1"/>
    <property type="match status" value="1"/>
</dbReference>
<protein>
    <submittedName>
        <fullName evidence="2">Uncharacterized protein</fullName>
    </submittedName>
</protein>
<evidence type="ECO:0000256" key="1">
    <source>
        <dbReference type="SAM" id="MobiDB-lite"/>
    </source>
</evidence>
<name>A0A6J4MKK8_9ACTN</name>
<feature type="compositionally biased region" description="Basic residues" evidence="1">
    <location>
        <begin position="17"/>
        <end position="28"/>
    </location>
</feature>